<feature type="domain" description="Reverse transcriptase Ty1/copia-type" evidence="1">
    <location>
        <begin position="72"/>
        <end position="152"/>
    </location>
</feature>
<protein>
    <submittedName>
        <fullName evidence="2">Retrovirus-related Pol polyprotein from transposon TNT 1-94</fullName>
    </submittedName>
</protein>
<dbReference type="SUPFAM" id="SSF56672">
    <property type="entry name" value="DNA/RNA polymerases"/>
    <property type="match status" value="1"/>
</dbReference>
<dbReference type="Pfam" id="PF07727">
    <property type="entry name" value="RVT_2"/>
    <property type="match status" value="2"/>
</dbReference>
<dbReference type="InterPro" id="IPR043502">
    <property type="entry name" value="DNA/RNA_pol_sf"/>
</dbReference>
<dbReference type="Proteomes" id="UP000288805">
    <property type="component" value="Unassembled WGS sequence"/>
</dbReference>
<evidence type="ECO:0000313" key="2">
    <source>
        <dbReference type="EMBL" id="RVW85218.1"/>
    </source>
</evidence>
<name>A0A438HL75_VITVI</name>
<sequence length="154" mass="18076">MYKARLVAKDFTQTYGIDYLDTFALVVKLNIVRIFLSLAATLDWPLQQLDIKNAFLNGDLEEKVYIWILYQVKRQRYNQARTNHTMFIKHSGDGKVTILIVYVDNIILTSDDENEMNRLKTCLVVEFEIKDLGSMRYFLGMRVAWSKKRIVVSQ</sequence>
<dbReference type="InterPro" id="IPR013103">
    <property type="entry name" value="RVT_2"/>
</dbReference>
<reference evidence="2 3" key="1">
    <citation type="journal article" date="2018" name="PLoS Genet.">
        <title>Population sequencing reveals clonal diversity and ancestral inbreeding in the grapevine cultivar Chardonnay.</title>
        <authorList>
            <person name="Roach M.J."/>
            <person name="Johnson D.L."/>
            <person name="Bohlmann J."/>
            <person name="van Vuuren H.J."/>
            <person name="Jones S.J."/>
            <person name="Pretorius I.S."/>
            <person name="Schmidt S.A."/>
            <person name="Borneman A.R."/>
        </authorList>
    </citation>
    <scope>NUCLEOTIDE SEQUENCE [LARGE SCALE GENOMIC DNA]</scope>
    <source>
        <strain evidence="3">cv. Chardonnay</strain>
        <tissue evidence="2">Leaf</tissue>
    </source>
</reference>
<feature type="domain" description="Reverse transcriptase Ty1/copia-type" evidence="1">
    <location>
        <begin position="2"/>
        <end position="66"/>
    </location>
</feature>
<evidence type="ECO:0000259" key="1">
    <source>
        <dbReference type="Pfam" id="PF07727"/>
    </source>
</evidence>
<accession>A0A438HL75</accession>
<organism evidence="2 3">
    <name type="scientific">Vitis vinifera</name>
    <name type="common">Grape</name>
    <dbReference type="NCBI Taxonomy" id="29760"/>
    <lineage>
        <taxon>Eukaryota</taxon>
        <taxon>Viridiplantae</taxon>
        <taxon>Streptophyta</taxon>
        <taxon>Embryophyta</taxon>
        <taxon>Tracheophyta</taxon>
        <taxon>Spermatophyta</taxon>
        <taxon>Magnoliopsida</taxon>
        <taxon>eudicotyledons</taxon>
        <taxon>Gunneridae</taxon>
        <taxon>Pentapetalae</taxon>
        <taxon>rosids</taxon>
        <taxon>Vitales</taxon>
        <taxon>Vitaceae</taxon>
        <taxon>Viteae</taxon>
        <taxon>Vitis</taxon>
    </lineage>
</organism>
<dbReference type="AlphaFoldDB" id="A0A438HL75"/>
<dbReference type="PANTHER" id="PTHR43383">
    <property type="entry name" value="NODULIN 6"/>
    <property type="match status" value="1"/>
</dbReference>
<comment type="caution">
    <text evidence="2">The sequence shown here is derived from an EMBL/GenBank/DDBJ whole genome shotgun (WGS) entry which is preliminary data.</text>
</comment>
<gene>
    <name evidence="2" type="primary">POLX_2306</name>
    <name evidence="2" type="ORF">CK203_046610</name>
</gene>
<proteinExistence type="predicted"/>
<dbReference type="PANTHER" id="PTHR43383:SF2">
    <property type="entry name" value="AMIDOHYDROLASE 2 FAMILY PROTEIN"/>
    <property type="match status" value="1"/>
</dbReference>
<evidence type="ECO:0000313" key="3">
    <source>
        <dbReference type="Proteomes" id="UP000288805"/>
    </source>
</evidence>
<dbReference type="EMBL" id="QGNW01000206">
    <property type="protein sequence ID" value="RVW85218.1"/>
    <property type="molecule type" value="Genomic_DNA"/>
</dbReference>